<protein>
    <submittedName>
        <fullName evidence="2">5629_t:CDS:1</fullName>
    </submittedName>
</protein>
<keyword evidence="1" id="KW-0812">Transmembrane</keyword>
<reference evidence="2" key="1">
    <citation type="submission" date="2021-06" db="EMBL/GenBank/DDBJ databases">
        <authorList>
            <person name="Kallberg Y."/>
            <person name="Tangrot J."/>
            <person name="Rosling A."/>
        </authorList>
    </citation>
    <scope>NUCLEOTIDE SEQUENCE</scope>
    <source>
        <strain evidence="2">MT106</strain>
    </source>
</reference>
<organism evidence="2 3">
    <name type="scientific">Ambispora gerdemannii</name>
    <dbReference type="NCBI Taxonomy" id="144530"/>
    <lineage>
        <taxon>Eukaryota</taxon>
        <taxon>Fungi</taxon>
        <taxon>Fungi incertae sedis</taxon>
        <taxon>Mucoromycota</taxon>
        <taxon>Glomeromycotina</taxon>
        <taxon>Glomeromycetes</taxon>
        <taxon>Archaeosporales</taxon>
        <taxon>Ambisporaceae</taxon>
        <taxon>Ambispora</taxon>
    </lineage>
</organism>
<dbReference type="OrthoDB" id="511599at2759"/>
<dbReference type="Proteomes" id="UP000789831">
    <property type="component" value="Unassembled WGS sequence"/>
</dbReference>
<dbReference type="InterPro" id="IPR027417">
    <property type="entry name" value="P-loop_NTPase"/>
</dbReference>
<gene>
    <name evidence="2" type="ORF">AGERDE_LOCUS11241</name>
</gene>
<evidence type="ECO:0000313" key="2">
    <source>
        <dbReference type="EMBL" id="CAG8647079.1"/>
    </source>
</evidence>
<feature type="transmembrane region" description="Helical" evidence="1">
    <location>
        <begin position="158"/>
        <end position="181"/>
    </location>
</feature>
<accession>A0A9N9H214</accession>
<dbReference type="EMBL" id="CAJVPL010004397">
    <property type="protein sequence ID" value="CAG8647079.1"/>
    <property type="molecule type" value="Genomic_DNA"/>
</dbReference>
<dbReference type="AlphaFoldDB" id="A0A9N9H214"/>
<sequence length="456" mass="52224">MELLEEIMLDQVLLKLHWRHFRTLEGIRVAFPGEEKHSMARAQRRHIRCIIDYKRSYLTVTSSLSPPRKKFFVLKAVISTRSNFNMNLLKAHTLLSRTRSIASPVRLFQQSQVDVFDLTRSRQLLILTTKPQHLSTDKRKNTEKVLELIQDGVIQEKILITAGIGLVFSYLYFVYESLGALNSRSLMKRKNLENRLKSILQPSLDDLPSNYHLIVGEHGTGKTTLIQITIMNLQEPMSDVLILDQADRITKKGTEFIVLFQDFAKDGTDKHTLVIIFVSSEGLIPIITTRFVWSLANMLWKLVTSDEEVIKYLRDSGSNITPLKVCFKISNGLEALAVPTNHAIFIKLLEVHILGNEQAKTIMDSKTRRKLIEANILKESTDGKLSFYERCVETYFRGWFDLSYGSTSLGYGPGVANYHMRSVRIAFNNFALIILLDPYIYELASQTPRNLAGNRR</sequence>
<keyword evidence="1" id="KW-1133">Transmembrane helix</keyword>
<evidence type="ECO:0000313" key="3">
    <source>
        <dbReference type="Proteomes" id="UP000789831"/>
    </source>
</evidence>
<dbReference type="SUPFAM" id="SSF52540">
    <property type="entry name" value="P-loop containing nucleoside triphosphate hydrolases"/>
    <property type="match status" value="1"/>
</dbReference>
<keyword evidence="3" id="KW-1185">Reference proteome</keyword>
<name>A0A9N9H214_9GLOM</name>
<dbReference type="Gene3D" id="3.40.50.300">
    <property type="entry name" value="P-loop containing nucleotide triphosphate hydrolases"/>
    <property type="match status" value="1"/>
</dbReference>
<evidence type="ECO:0000256" key="1">
    <source>
        <dbReference type="SAM" id="Phobius"/>
    </source>
</evidence>
<keyword evidence="1" id="KW-0472">Membrane</keyword>
<comment type="caution">
    <text evidence="2">The sequence shown here is derived from an EMBL/GenBank/DDBJ whole genome shotgun (WGS) entry which is preliminary data.</text>
</comment>
<proteinExistence type="predicted"/>